<organism evidence="4 5">
    <name type="scientific">Modicella reniformis</name>
    <dbReference type="NCBI Taxonomy" id="1440133"/>
    <lineage>
        <taxon>Eukaryota</taxon>
        <taxon>Fungi</taxon>
        <taxon>Fungi incertae sedis</taxon>
        <taxon>Mucoromycota</taxon>
        <taxon>Mortierellomycotina</taxon>
        <taxon>Mortierellomycetes</taxon>
        <taxon>Mortierellales</taxon>
        <taxon>Mortierellaceae</taxon>
        <taxon>Modicella</taxon>
    </lineage>
</organism>
<evidence type="ECO:0000256" key="1">
    <source>
        <dbReference type="PROSITE-ProRule" id="PRU00047"/>
    </source>
</evidence>
<evidence type="ECO:0000256" key="2">
    <source>
        <dbReference type="SAM" id="MobiDB-lite"/>
    </source>
</evidence>
<keyword evidence="1" id="KW-0863">Zinc-finger</keyword>
<name>A0A9P6MCT5_9FUNG</name>
<dbReference type="InterPro" id="IPR036875">
    <property type="entry name" value="Znf_CCHC_sf"/>
</dbReference>
<keyword evidence="5" id="KW-1185">Reference proteome</keyword>
<dbReference type="GO" id="GO:0003676">
    <property type="term" value="F:nucleic acid binding"/>
    <property type="evidence" value="ECO:0007669"/>
    <property type="project" value="InterPro"/>
</dbReference>
<dbReference type="EMBL" id="JAAAHW010002100">
    <property type="protein sequence ID" value="KAF9992688.1"/>
    <property type="molecule type" value="Genomic_DNA"/>
</dbReference>
<feature type="non-terminal residue" evidence="4">
    <location>
        <position position="155"/>
    </location>
</feature>
<keyword evidence="1" id="KW-0479">Metal-binding</keyword>
<feature type="region of interest" description="Disordered" evidence="2">
    <location>
        <begin position="51"/>
        <end position="108"/>
    </location>
</feature>
<comment type="caution">
    <text evidence="4">The sequence shown here is derived from an EMBL/GenBank/DDBJ whole genome shotgun (WGS) entry which is preliminary data.</text>
</comment>
<accession>A0A9P6MCT5</accession>
<dbReference type="InterPro" id="IPR001878">
    <property type="entry name" value="Znf_CCHC"/>
</dbReference>
<dbReference type="Proteomes" id="UP000749646">
    <property type="component" value="Unassembled WGS sequence"/>
</dbReference>
<evidence type="ECO:0000313" key="4">
    <source>
        <dbReference type="EMBL" id="KAF9992688.1"/>
    </source>
</evidence>
<feature type="compositionally biased region" description="Polar residues" evidence="2">
    <location>
        <begin position="72"/>
        <end position="83"/>
    </location>
</feature>
<evidence type="ECO:0000313" key="5">
    <source>
        <dbReference type="Proteomes" id="UP000749646"/>
    </source>
</evidence>
<dbReference type="Gene3D" id="4.10.60.10">
    <property type="entry name" value="Zinc finger, CCHC-type"/>
    <property type="match status" value="1"/>
</dbReference>
<dbReference type="AlphaFoldDB" id="A0A9P6MCT5"/>
<proteinExistence type="predicted"/>
<evidence type="ECO:0000259" key="3">
    <source>
        <dbReference type="PROSITE" id="PS50158"/>
    </source>
</evidence>
<dbReference type="SUPFAM" id="SSF57756">
    <property type="entry name" value="Retrovirus zinc finger-like domains"/>
    <property type="match status" value="1"/>
</dbReference>
<feature type="domain" description="CCHC-type" evidence="3">
    <location>
        <begin position="116"/>
        <end position="131"/>
    </location>
</feature>
<reference evidence="4" key="1">
    <citation type="journal article" date="2020" name="Fungal Divers.">
        <title>Resolving the Mortierellaceae phylogeny through synthesis of multi-gene phylogenetics and phylogenomics.</title>
        <authorList>
            <person name="Vandepol N."/>
            <person name="Liber J."/>
            <person name="Desiro A."/>
            <person name="Na H."/>
            <person name="Kennedy M."/>
            <person name="Barry K."/>
            <person name="Grigoriev I.V."/>
            <person name="Miller A.N."/>
            <person name="O'Donnell K."/>
            <person name="Stajich J.E."/>
            <person name="Bonito G."/>
        </authorList>
    </citation>
    <scope>NUCLEOTIDE SEQUENCE</scope>
    <source>
        <strain evidence="4">MES-2147</strain>
    </source>
</reference>
<gene>
    <name evidence="4" type="ORF">BGZ65_011930</name>
</gene>
<keyword evidence="1" id="KW-0862">Zinc</keyword>
<sequence>LKDSIVAKLSENERILEFEKLVKHVHEIDGQQTAHAVNKSFAVRTIPATSSRTNSMQFPPTAHSAPIDANSRMPTTTPRSAPSSGEPVSPAMPMDLTQVARVSPQEMERRRRSDACFYCGAQGHHKNECTKRPKQRALNKMEDATVEFNVGNENA</sequence>
<dbReference type="GO" id="GO:0008270">
    <property type="term" value="F:zinc ion binding"/>
    <property type="evidence" value="ECO:0007669"/>
    <property type="project" value="UniProtKB-KW"/>
</dbReference>
<protein>
    <recommendedName>
        <fullName evidence="3">CCHC-type domain-containing protein</fullName>
    </recommendedName>
</protein>
<feature type="non-terminal residue" evidence="4">
    <location>
        <position position="1"/>
    </location>
</feature>
<dbReference type="PROSITE" id="PS50158">
    <property type="entry name" value="ZF_CCHC"/>
    <property type="match status" value="1"/>
</dbReference>